<dbReference type="AlphaFoldDB" id="A0A2K8U468"/>
<dbReference type="CDD" id="cd06260">
    <property type="entry name" value="DUF820-like"/>
    <property type="match status" value="1"/>
</dbReference>
<evidence type="ECO:0000313" key="3">
    <source>
        <dbReference type="Proteomes" id="UP000232638"/>
    </source>
</evidence>
<organism evidence="2 3">
    <name type="scientific">Candidatus Thiodictyon syntrophicum</name>
    <dbReference type="NCBI Taxonomy" id="1166950"/>
    <lineage>
        <taxon>Bacteria</taxon>
        <taxon>Pseudomonadati</taxon>
        <taxon>Pseudomonadota</taxon>
        <taxon>Gammaproteobacteria</taxon>
        <taxon>Chromatiales</taxon>
        <taxon>Chromatiaceae</taxon>
        <taxon>Thiodictyon</taxon>
    </lineage>
</organism>
<evidence type="ECO:0000259" key="1">
    <source>
        <dbReference type="Pfam" id="PF05685"/>
    </source>
</evidence>
<dbReference type="InterPro" id="IPR011335">
    <property type="entry name" value="Restrct_endonuc-II-like"/>
</dbReference>
<protein>
    <recommendedName>
        <fullName evidence="1">Putative restriction endonuclease domain-containing protein</fullName>
    </recommendedName>
</protein>
<dbReference type="SUPFAM" id="SSF52980">
    <property type="entry name" value="Restriction endonuclease-like"/>
    <property type="match status" value="1"/>
</dbReference>
<feature type="domain" description="Putative restriction endonuclease" evidence="1">
    <location>
        <begin position="23"/>
        <end position="180"/>
    </location>
</feature>
<dbReference type="Gene3D" id="3.90.1570.10">
    <property type="entry name" value="tt1808, chain A"/>
    <property type="match status" value="1"/>
</dbReference>
<dbReference type="Pfam" id="PF05685">
    <property type="entry name" value="Uma2"/>
    <property type="match status" value="1"/>
</dbReference>
<proteinExistence type="predicted"/>
<dbReference type="RefSeq" id="WP_100918182.1">
    <property type="nucleotide sequence ID" value="NZ_CP020370.1"/>
</dbReference>
<dbReference type="PANTHER" id="PTHR36558:SF1">
    <property type="entry name" value="RESTRICTION ENDONUCLEASE DOMAIN-CONTAINING PROTEIN-RELATED"/>
    <property type="match status" value="1"/>
</dbReference>
<dbReference type="EMBL" id="CP020370">
    <property type="protein sequence ID" value="AUB80383.1"/>
    <property type="molecule type" value="Genomic_DNA"/>
</dbReference>
<name>A0A2K8U468_9GAMM</name>
<keyword evidence="3" id="KW-1185">Reference proteome</keyword>
<evidence type="ECO:0000313" key="2">
    <source>
        <dbReference type="EMBL" id="AUB80383.1"/>
    </source>
</evidence>
<sequence length="193" mass="21798">MLPQPKPILTFDDWLATERAAIEERSEYIDGEVFAMTGAREQHNLIVTNLIGELHPQMKGRPCRIYANDMKVRIRTANAGTYPDLVALCGEHEFLDERRDLLLNPSLIVEVLSNSTEAYDRGGKFAIYRRIPSLTEYLLVSQYRVAVELFSRGADDRWTLSEFTALDATVTLASVGCTLTLAEIYDKVDLEPV</sequence>
<dbReference type="InterPro" id="IPR012296">
    <property type="entry name" value="Nuclease_put_TT1808"/>
</dbReference>
<dbReference type="PANTHER" id="PTHR36558">
    <property type="entry name" value="GLR1098 PROTEIN"/>
    <property type="match status" value="1"/>
</dbReference>
<dbReference type="OrthoDB" id="26750at2"/>
<dbReference type="InterPro" id="IPR008538">
    <property type="entry name" value="Uma2"/>
</dbReference>
<accession>A0A2K8U468</accession>
<dbReference type="KEGG" id="tsy:THSYN_05055"/>
<reference evidence="2 3" key="1">
    <citation type="submission" date="2017-03" db="EMBL/GenBank/DDBJ databases">
        <title>Complete genome sequence of Candidatus 'Thiodictyon syntrophicum' sp. nov. strain Cad16T, a photolithoautotroph purple sulfur bacterium isolated from an alpine meromictic lake.</title>
        <authorList>
            <person name="Luedin S.M."/>
            <person name="Pothier J.F."/>
            <person name="Danza F."/>
            <person name="Storelli N."/>
            <person name="Wittwer M."/>
            <person name="Tonolla M."/>
        </authorList>
    </citation>
    <scope>NUCLEOTIDE SEQUENCE [LARGE SCALE GENOMIC DNA]</scope>
    <source>
        <strain evidence="2 3">Cad16T</strain>
    </source>
</reference>
<dbReference type="Proteomes" id="UP000232638">
    <property type="component" value="Chromosome"/>
</dbReference>
<gene>
    <name evidence="2" type="ORF">THSYN_05055</name>
</gene>